<dbReference type="AlphaFoldDB" id="A0A2P2JA24"/>
<keyword evidence="1" id="KW-0472">Membrane</keyword>
<protein>
    <submittedName>
        <fullName evidence="2">Uncharacterized protein LOC105650696</fullName>
    </submittedName>
</protein>
<evidence type="ECO:0000313" key="2">
    <source>
        <dbReference type="EMBL" id="MBW90332.1"/>
    </source>
</evidence>
<keyword evidence="1" id="KW-0812">Transmembrane</keyword>
<proteinExistence type="predicted"/>
<accession>A0A2P2JA24</accession>
<name>A0A2P2JA24_RHIMU</name>
<dbReference type="EMBL" id="GGEC01009851">
    <property type="protein sequence ID" value="MBW90334.1"/>
    <property type="molecule type" value="Transcribed_RNA"/>
</dbReference>
<dbReference type="EMBL" id="GGEC01009849">
    <property type="protein sequence ID" value="MBW90332.1"/>
    <property type="molecule type" value="Transcribed_RNA"/>
</dbReference>
<sequence length="76" mass="8453">MIQPVEVRRALSIAIIAQYILTTVPVLLWKLLSGQQCIKHAKVNRHISHGFAAYWTGIVAASVCLEASRMHIMAAR</sequence>
<reference evidence="2" key="1">
    <citation type="submission" date="2018-02" db="EMBL/GenBank/DDBJ databases">
        <title>Rhizophora mucronata_Transcriptome.</title>
        <authorList>
            <person name="Meera S.P."/>
            <person name="Sreeshan A."/>
            <person name="Augustine A."/>
        </authorList>
    </citation>
    <scope>NUCLEOTIDE SEQUENCE</scope>
    <source>
        <tissue evidence="2">Leaf</tissue>
    </source>
</reference>
<keyword evidence="1" id="KW-1133">Transmembrane helix</keyword>
<feature type="transmembrane region" description="Helical" evidence="1">
    <location>
        <begin position="12"/>
        <end position="32"/>
    </location>
</feature>
<organism evidence="2">
    <name type="scientific">Rhizophora mucronata</name>
    <name type="common">Asiatic mangrove</name>
    <dbReference type="NCBI Taxonomy" id="61149"/>
    <lineage>
        <taxon>Eukaryota</taxon>
        <taxon>Viridiplantae</taxon>
        <taxon>Streptophyta</taxon>
        <taxon>Embryophyta</taxon>
        <taxon>Tracheophyta</taxon>
        <taxon>Spermatophyta</taxon>
        <taxon>Magnoliopsida</taxon>
        <taxon>eudicotyledons</taxon>
        <taxon>Gunneridae</taxon>
        <taxon>Pentapetalae</taxon>
        <taxon>rosids</taxon>
        <taxon>fabids</taxon>
        <taxon>Malpighiales</taxon>
        <taxon>Rhizophoraceae</taxon>
        <taxon>Rhizophora</taxon>
    </lineage>
</organism>
<evidence type="ECO:0000256" key="1">
    <source>
        <dbReference type="SAM" id="Phobius"/>
    </source>
</evidence>